<dbReference type="NCBIfam" id="TIGR00575">
    <property type="entry name" value="dnlj"/>
    <property type="match status" value="1"/>
</dbReference>
<dbReference type="CDD" id="cd00114">
    <property type="entry name" value="LIGANc"/>
    <property type="match status" value="1"/>
</dbReference>
<evidence type="ECO:0000256" key="12">
    <source>
        <dbReference type="HAMAP-Rule" id="MF_01588"/>
    </source>
</evidence>
<dbReference type="InterPro" id="IPR001679">
    <property type="entry name" value="DNA_ligase"/>
</dbReference>
<feature type="binding site" evidence="12">
    <location>
        <begin position="37"/>
        <end position="41"/>
    </location>
    <ligand>
        <name>NAD(+)</name>
        <dbReference type="ChEBI" id="CHEBI:57540"/>
    </ligand>
</feature>
<dbReference type="Gene3D" id="1.10.287.610">
    <property type="entry name" value="Helix hairpin bin"/>
    <property type="match status" value="1"/>
</dbReference>
<dbReference type="InterPro" id="IPR012340">
    <property type="entry name" value="NA-bd_OB-fold"/>
</dbReference>
<dbReference type="GO" id="GO:0003911">
    <property type="term" value="F:DNA ligase (NAD+) activity"/>
    <property type="evidence" value="ECO:0007669"/>
    <property type="project" value="UniProtKB-UniRule"/>
</dbReference>
<dbReference type="Proteomes" id="UP000220752">
    <property type="component" value="Unassembled WGS sequence"/>
</dbReference>
<dbReference type="SMART" id="SM00292">
    <property type="entry name" value="BRCT"/>
    <property type="match status" value="1"/>
</dbReference>
<keyword evidence="5 12" id="KW-0227">DNA damage</keyword>
<keyword evidence="7 12" id="KW-0460">Magnesium</keyword>
<dbReference type="Gene3D" id="2.40.50.140">
    <property type="entry name" value="Nucleic acid-binding proteins"/>
    <property type="match status" value="1"/>
</dbReference>
<dbReference type="InterPro" id="IPR013839">
    <property type="entry name" value="DNAligase_adenylation"/>
</dbReference>
<dbReference type="Pfam" id="PF00533">
    <property type="entry name" value="BRCT"/>
    <property type="match status" value="1"/>
</dbReference>
<evidence type="ECO:0000313" key="17">
    <source>
        <dbReference type="Proteomes" id="UP000220752"/>
    </source>
</evidence>
<feature type="binding site" evidence="12">
    <location>
        <position position="428"/>
    </location>
    <ligand>
        <name>Zn(2+)</name>
        <dbReference type="ChEBI" id="CHEBI:29105"/>
    </ligand>
</feature>
<keyword evidence="8 12" id="KW-0520">NAD</keyword>
<comment type="cofactor">
    <cofactor evidence="12">
        <name>Mg(2+)</name>
        <dbReference type="ChEBI" id="CHEBI:18420"/>
    </cofactor>
    <cofactor evidence="12">
        <name>Mn(2+)</name>
        <dbReference type="ChEBI" id="CHEBI:29035"/>
    </cofactor>
</comment>
<dbReference type="SUPFAM" id="SSF47781">
    <property type="entry name" value="RuvA domain 2-like"/>
    <property type="match status" value="1"/>
</dbReference>
<dbReference type="InterPro" id="IPR004149">
    <property type="entry name" value="Znf_DNAligase_C4"/>
</dbReference>
<dbReference type="InterPro" id="IPR041663">
    <property type="entry name" value="DisA/LigA_HHH"/>
</dbReference>
<dbReference type="GO" id="GO:0006281">
    <property type="term" value="P:DNA repair"/>
    <property type="evidence" value="ECO:0007669"/>
    <property type="project" value="UniProtKB-KW"/>
</dbReference>
<protein>
    <recommendedName>
        <fullName evidence="12 13">DNA ligase</fullName>
        <ecNumber evidence="12 13">6.5.1.2</ecNumber>
    </recommendedName>
    <alternativeName>
        <fullName evidence="12">Polydeoxyribonucleotide synthase [NAD(+)]</fullName>
    </alternativeName>
</protein>
<dbReference type="FunFam" id="1.10.150.20:FF:000007">
    <property type="entry name" value="DNA ligase"/>
    <property type="match status" value="1"/>
</dbReference>
<dbReference type="CDD" id="cd17748">
    <property type="entry name" value="BRCT_DNA_ligase_like"/>
    <property type="match status" value="1"/>
</dbReference>
<keyword evidence="10 12" id="KW-0464">Manganese</keyword>
<dbReference type="SUPFAM" id="SSF50249">
    <property type="entry name" value="Nucleic acid-binding proteins"/>
    <property type="match status" value="1"/>
</dbReference>
<feature type="binding site" evidence="12">
    <location>
        <position position="408"/>
    </location>
    <ligand>
        <name>Zn(2+)</name>
        <dbReference type="ChEBI" id="CHEBI:29105"/>
    </ligand>
</feature>
<evidence type="ECO:0000256" key="2">
    <source>
        <dbReference type="ARBA" id="ARBA00022598"/>
    </source>
</evidence>
<dbReference type="InterPro" id="IPR003583">
    <property type="entry name" value="Hlx-hairpin-Hlx_DNA-bd_motif"/>
</dbReference>
<dbReference type="Gene3D" id="3.40.50.10190">
    <property type="entry name" value="BRCT domain"/>
    <property type="match status" value="1"/>
</dbReference>
<dbReference type="InterPro" id="IPR018239">
    <property type="entry name" value="DNA_ligase_AS"/>
</dbReference>
<dbReference type="Gene3D" id="6.20.10.30">
    <property type="match status" value="1"/>
</dbReference>
<dbReference type="Gene3D" id="1.10.150.20">
    <property type="entry name" value="5' to 3' exonuclease, C-terminal subdomain"/>
    <property type="match status" value="2"/>
</dbReference>
<name>A0A2A6Z974_9FIRM</name>
<dbReference type="PROSITE" id="PS01055">
    <property type="entry name" value="DNA_LIGASE_N1"/>
    <property type="match status" value="1"/>
</dbReference>
<dbReference type="PANTHER" id="PTHR23389">
    <property type="entry name" value="CHROMOSOME TRANSMISSION FIDELITY FACTOR 18"/>
    <property type="match status" value="1"/>
</dbReference>
<feature type="binding site" evidence="12">
    <location>
        <position position="405"/>
    </location>
    <ligand>
        <name>Zn(2+)</name>
        <dbReference type="ChEBI" id="CHEBI:29105"/>
    </ligand>
</feature>
<evidence type="ECO:0000256" key="11">
    <source>
        <dbReference type="ARBA" id="ARBA00034005"/>
    </source>
</evidence>
<keyword evidence="3 12" id="KW-0235">DNA replication</keyword>
<comment type="similarity">
    <text evidence="12">Belongs to the NAD-dependent DNA ligase family. LigA subfamily.</text>
</comment>
<evidence type="ECO:0000256" key="1">
    <source>
        <dbReference type="ARBA" id="ARBA00004067"/>
    </source>
</evidence>
<dbReference type="Pfam" id="PF14520">
    <property type="entry name" value="HHH_5"/>
    <property type="match status" value="1"/>
</dbReference>
<dbReference type="FunFam" id="1.10.150.20:FF:000006">
    <property type="entry name" value="DNA ligase"/>
    <property type="match status" value="1"/>
</dbReference>
<reference evidence="16 17" key="1">
    <citation type="journal article" date="2017" name="Front. Microbiol.">
        <title>New Insights into the Diversity of the Genus Faecalibacterium.</title>
        <authorList>
            <person name="Benevides L."/>
            <person name="Burman S."/>
            <person name="Martin R."/>
            <person name="Robert V."/>
            <person name="Thomas M."/>
            <person name="Miquel S."/>
            <person name="Chain F."/>
            <person name="Sokol H."/>
            <person name="Bermudez-Humaran L.G."/>
            <person name="Morrison M."/>
            <person name="Langella P."/>
            <person name="Azevedo V.A."/>
            <person name="Chatel J.M."/>
            <person name="Soares S."/>
        </authorList>
    </citation>
    <scope>NUCLEOTIDE SEQUENCE [LARGE SCALE GENOMIC DNA]</scope>
    <source>
        <strain evidence="17">CNCM I-4540</strain>
    </source>
</reference>
<organism evidence="16 17">
    <name type="scientific">Faecalibacterium langellae</name>
    <dbReference type="NCBI Taxonomy" id="3435293"/>
    <lineage>
        <taxon>Bacteria</taxon>
        <taxon>Bacillati</taxon>
        <taxon>Bacillota</taxon>
        <taxon>Clostridia</taxon>
        <taxon>Eubacteriales</taxon>
        <taxon>Oscillospiraceae</taxon>
        <taxon>Faecalibacterium</taxon>
    </lineage>
</organism>
<feature type="binding site" evidence="12">
    <location>
        <begin position="86"/>
        <end position="87"/>
    </location>
    <ligand>
        <name>NAD(+)</name>
        <dbReference type="ChEBI" id="CHEBI:57540"/>
    </ligand>
</feature>
<evidence type="ECO:0000259" key="15">
    <source>
        <dbReference type="PROSITE" id="PS50172"/>
    </source>
</evidence>
<keyword evidence="6 12" id="KW-0862">Zinc</keyword>
<dbReference type="EC" id="6.5.1.2" evidence="12 13"/>
<evidence type="ECO:0000256" key="3">
    <source>
        <dbReference type="ARBA" id="ARBA00022705"/>
    </source>
</evidence>
<keyword evidence="2 12" id="KW-0436">Ligase</keyword>
<evidence type="ECO:0000256" key="8">
    <source>
        <dbReference type="ARBA" id="ARBA00023027"/>
    </source>
</evidence>
<dbReference type="InterPro" id="IPR001357">
    <property type="entry name" value="BRCT_dom"/>
</dbReference>
<comment type="catalytic activity">
    <reaction evidence="11 12 13">
        <text>NAD(+) + (deoxyribonucleotide)n-3'-hydroxyl + 5'-phospho-(deoxyribonucleotide)m = (deoxyribonucleotide)n+m + AMP + beta-nicotinamide D-nucleotide.</text>
        <dbReference type="EC" id="6.5.1.2"/>
    </reaction>
</comment>
<dbReference type="GO" id="GO:0003677">
    <property type="term" value="F:DNA binding"/>
    <property type="evidence" value="ECO:0007669"/>
    <property type="project" value="InterPro"/>
</dbReference>
<evidence type="ECO:0000256" key="14">
    <source>
        <dbReference type="SAM" id="Coils"/>
    </source>
</evidence>
<dbReference type="Pfam" id="PF12826">
    <property type="entry name" value="HHH_2"/>
    <property type="match status" value="1"/>
</dbReference>
<evidence type="ECO:0000256" key="13">
    <source>
        <dbReference type="RuleBase" id="RU000618"/>
    </source>
</evidence>
<evidence type="ECO:0000256" key="10">
    <source>
        <dbReference type="ARBA" id="ARBA00023211"/>
    </source>
</evidence>
<dbReference type="Pfam" id="PF03119">
    <property type="entry name" value="DNA_ligase_ZBD"/>
    <property type="match status" value="1"/>
</dbReference>
<dbReference type="GO" id="GO:0046872">
    <property type="term" value="F:metal ion binding"/>
    <property type="evidence" value="ECO:0007669"/>
    <property type="project" value="UniProtKB-KW"/>
</dbReference>
<dbReference type="Gene3D" id="3.30.470.30">
    <property type="entry name" value="DNA ligase/mRNA capping enzyme"/>
    <property type="match status" value="1"/>
</dbReference>
<dbReference type="PANTHER" id="PTHR23389:SF9">
    <property type="entry name" value="DNA LIGASE"/>
    <property type="match status" value="1"/>
</dbReference>
<feature type="binding site" evidence="12">
    <location>
        <position position="138"/>
    </location>
    <ligand>
        <name>NAD(+)</name>
        <dbReference type="ChEBI" id="CHEBI:57540"/>
    </ligand>
</feature>
<evidence type="ECO:0000256" key="6">
    <source>
        <dbReference type="ARBA" id="ARBA00022833"/>
    </source>
</evidence>
<feature type="binding site" evidence="12">
    <location>
        <position position="289"/>
    </location>
    <ligand>
        <name>NAD(+)</name>
        <dbReference type="ChEBI" id="CHEBI:57540"/>
    </ligand>
</feature>
<dbReference type="EMBL" id="NMTQ01000036">
    <property type="protein sequence ID" value="PDX57916.1"/>
    <property type="molecule type" value="Genomic_DNA"/>
</dbReference>
<feature type="binding site" evidence="12">
    <location>
        <position position="423"/>
    </location>
    <ligand>
        <name>Zn(2+)</name>
        <dbReference type="ChEBI" id="CHEBI:29105"/>
    </ligand>
</feature>
<evidence type="ECO:0000256" key="4">
    <source>
        <dbReference type="ARBA" id="ARBA00022723"/>
    </source>
</evidence>
<evidence type="ECO:0000313" key="16">
    <source>
        <dbReference type="EMBL" id="PDX57916.1"/>
    </source>
</evidence>
<dbReference type="PIRSF" id="PIRSF001604">
    <property type="entry name" value="LigA"/>
    <property type="match status" value="1"/>
</dbReference>
<dbReference type="Pfam" id="PF03120">
    <property type="entry name" value="OB_DNA_ligase"/>
    <property type="match status" value="1"/>
</dbReference>
<dbReference type="InterPro" id="IPR033136">
    <property type="entry name" value="DNA_ligase_CS"/>
</dbReference>
<accession>A0A2A6Z974</accession>
<dbReference type="AlphaFoldDB" id="A0A2A6Z974"/>
<feature type="domain" description="BRCT" evidence="15">
    <location>
        <begin position="585"/>
        <end position="666"/>
    </location>
</feature>
<keyword evidence="14" id="KW-0175">Coiled coil</keyword>
<dbReference type="SUPFAM" id="SSF56091">
    <property type="entry name" value="DNA ligase/mRNA capping enzyme, catalytic domain"/>
    <property type="match status" value="1"/>
</dbReference>
<feature type="coiled-coil region" evidence="14">
    <location>
        <begin position="3"/>
        <end position="60"/>
    </location>
</feature>
<feature type="active site" description="N6-AMP-lysine intermediate" evidence="12">
    <location>
        <position position="117"/>
    </location>
</feature>
<gene>
    <name evidence="12" type="primary">ligA</name>
    <name evidence="16" type="ORF">CGS46_11135</name>
</gene>
<feature type="binding site" evidence="12">
    <location>
        <position position="173"/>
    </location>
    <ligand>
        <name>NAD(+)</name>
        <dbReference type="ChEBI" id="CHEBI:57540"/>
    </ligand>
</feature>
<dbReference type="PROSITE" id="PS01056">
    <property type="entry name" value="DNA_LIGASE_N2"/>
    <property type="match status" value="1"/>
</dbReference>
<evidence type="ECO:0000256" key="7">
    <source>
        <dbReference type="ARBA" id="ARBA00022842"/>
    </source>
</evidence>
<feature type="binding site" evidence="12">
    <location>
        <position position="313"/>
    </location>
    <ligand>
        <name>NAD(+)</name>
        <dbReference type="ChEBI" id="CHEBI:57540"/>
    </ligand>
</feature>
<dbReference type="SUPFAM" id="SSF52113">
    <property type="entry name" value="BRCT domain"/>
    <property type="match status" value="1"/>
</dbReference>
<feature type="binding site" evidence="12">
    <location>
        <position position="115"/>
    </location>
    <ligand>
        <name>NAD(+)</name>
        <dbReference type="ChEBI" id="CHEBI:57540"/>
    </ligand>
</feature>
<dbReference type="InterPro" id="IPR004150">
    <property type="entry name" value="NAD_DNA_ligase_OB"/>
</dbReference>
<comment type="function">
    <text evidence="1 12">DNA ligase that catalyzes the formation of phosphodiester linkages between 5'-phosphoryl and 3'-hydroxyl groups in double-stranded DNA using NAD as a coenzyme and as the energy source for the reaction. It is essential for DNA replication and repair of damaged DNA.</text>
</comment>
<keyword evidence="17" id="KW-1185">Reference proteome</keyword>
<sequence length="666" mass="72792">MELLELEQAKKRVEELRAVIEKNNRLYYDQDAPELEDFEYDALTRELKELEAQFPQLVTASSPTQKVGGTASSKLPKVTHAVKMESLLDAFSYDELRDFDRRVREAGIEPEYVVEIKIDGLSCSLEYENGELVRASTRGDGVVGEDVTANVRAIRSIPKKLKDAPEFLEVRGEVYMPHGAFQKLCAEQELQGAAPFKNPRNAAAGSLRQKDAKITGSRGLSIFVFNVQQIRGKTLTKHAESLDYLKSLGLPVSPRYHIVHDIEQAIAEIEQIGQNRAKLDFDMDGAVIKVNDFAQRDLMGSTNKFPRWAIAFKYPPEVKETTLRSIEVAVGRTGVLTPTACFDPVFLAGTTVARATLHNEDFIHQFGLCIGDTIQVRKAGDIIPEVIGVTHHAEDAQPYEMPTVCPSCGAPVVHLEDEAALRCVNPECPAQALRNIIHFASRDAMDIEGLGTAVATQLVEKDMVHSAADIYTLTREQLLTLDKFKEKSADNLLNAIEASKQNNLDKLLFGFGIRNIGDKAAALLAEHFGTLQAVREASAEQISEIDGFGGVMAQSVVEFFAKEGTTDLVHRLADAGLNMQWKGEPKGDKLAGKTLVVTGTLETLSRNEAEALIVKNGGKASGSVSKKTAYVVAGTAAGSKLTKAQVLGIPVLTEAEFLAMISDENI</sequence>
<dbReference type="InterPro" id="IPR010994">
    <property type="entry name" value="RuvA_2-like"/>
</dbReference>
<evidence type="ECO:0000256" key="9">
    <source>
        <dbReference type="ARBA" id="ARBA00023204"/>
    </source>
</evidence>
<dbReference type="SMART" id="SM00278">
    <property type="entry name" value="HhH1"/>
    <property type="match status" value="3"/>
</dbReference>
<dbReference type="GO" id="GO:0005829">
    <property type="term" value="C:cytosol"/>
    <property type="evidence" value="ECO:0007669"/>
    <property type="project" value="TreeGrafter"/>
</dbReference>
<dbReference type="Pfam" id="PF01653">
    <property type="entry name" value="DNA_ligase_aden"/>
    <property type="match status" value="1"/>
</dbReference>
<dbReference type="GO" id="GO:0006260">
    <property type="term" value="P:DNA replication"/>
    <property type="evidence" value="ECO:0007669"/>
    <property type="project" value="UniProtKB-KW"/>
</dbReference>
<dbReference type="SMART" id="SM00532">
    <property type="entry name" value="LIGANc"/>
    <property type="match status" value="1"/>
</dbReference>
<dbReference type="HAMAP" id="MF_01588">
    <property type="entry name" value="DNA_ligase_A"/>
    <property type="match status" value="1"/>
</dbReference>
<dbReference type="PROSITE" id="PS50172">
    <property type="entry name" value="BRCT"/>
    <property type="match status" value="1"/>
</dbReference>
<comment type="caution">
    <text evidence="16">The sequence shown here is derived from an EMBL/GenBank/DDBJ whole genome shotgun (WGS) entry which is preliminary data.</text>
</comment>
<keyword evidence="4 12" id="KW-0479">Metal-binding</keyword>
<dbReference type="InterPro" id="IPR036420">
    <property type="entry name" value="BRCT_dom_sf"/>
</dbReference>
<dbReference type="InterPro" id="IPR013840">
    <property type="entry name" value="DNAligase_N"/>
</dbReference>
<evidence type="ECO:0000256" key="5">
    <source>
        <dbReference type="ARBA" id="ARBA00022763"/>
    </source>
</evidence>
<proteinExistence type="inferred from homology"/>
<dbReference type="NCBIfam" id="NF005932">
    <property type="entry name" value="PRK07956.1"/>
    <property type="match status" value="1"/>
</dbReference>
<keyword evidence="9 12" id="KW-0234">DNA repair</keyword>
<dbReference type="FunFam" id="3.30.470.30:FF:000001">
    <property type="entry name" value="DNA ligase"/>
    <property type="match status" value="1"/>
</dbReference>